<dbReference type="KEGG" id="glj:GKIL_0213"/>
<dbReference type="STRING" id="1183438.GKIL_0213"/>
<feature type="region of interest" description="Disordered" evidence="1">
    <location>
        <begin position="269"/>
        <end position="330"/>
    </location>
</feature>
<dbReference type="InterPro" id="IPR015943">
    <property type="entry name" value="WD40/YVTN_repeat-like_dom_sf"/>
</dbReference>
<sequence>MIKNLQCLLEDHTGQIWCGTDNGLFYWQDSAFVREDDFPADNIHCLLASEQSTKPLCGTSIGLLQWNNGSWQAVEKLAGQDVRCLLQQRDDLWCGTNRGLVRGTAGAWRTIEATIDLPINALRQEPGQELLLWCGSEAGLASFDGHRYESIYLDINVTCLLLDSEDDLWCGTSGGLLRRPSSGGHWEKTAIKERIQALLADRAGDVLCGTEAGLYRSKGASWQKLEEPELAEGVQCLLEDRTGQIWCGRIKGYTRLQARLPQAPAPTIEAAPAPAATPTVPASSTPTPAKELVPGPTPAARQKTVISKTSSSNTSERSSVLPPNAPEMSVPATRPLPWYARRTHWQLALPTADTLNWLVTAVALVVVVTVAWWPQQPLSQSLPALQQQALSSRRPARPPANRLSTAQAIDRTIETFYRTINREGHLDEAVSTARLRDNIGNRSEILLYQGNFERIEPGRIIRPAAAGRREVHLQLRLHNRTSLEAVLDVVAVAAGWQVDRVRYLTQRSWQCLGGRRATYVFSDTDIFRGGWPVARLSNPCVSPRPIKY</sequence>
<feature type="compositionally biased region" description="Low complexity" evidence="1">
    <location>
        <begin position="304"/>
        <end position="319"/>
    </location>
</feature>
<dbReference type="Gene3D" id="2.130.10.10">
    <property type="entry name" value="YVTN repeat-like/Quinoprotein amine dehydrogenase"/>
    <property type="match status" value="1"/>
</dbReference>
<evidence type="ECO:0000256" key="1">
    <source>
        <dbReference type="SAM" id="MobiDB-lite"/>
    </source>
</evidence>
<evidence type="ECO:0000313" key="3">
    <source>
        <dbReference type="Proteomes" id="UP000017396"/>
    </source>
</evidence>
<name>U5QFL0_GLOK1</name>
<feature type="compositionally biased region" description="Low complexity" evidence="1">
    <location>
        <begin position="269"/>
        <end position="289"/>
    </location>
</feature>
<dbReference type="RefSeq" id="WP_023171466.1">
    <property type="nucleotide sequence ID" value="NC_022600.1"/>
</dbReference>
<protein>
    <submittedName>
        <fullName evidence="2">Histidine kinase</fullName>
    </submittedName>
</protein>
<dbReference type="OrthoDB" id="569315at2"/>
<dbReference type="EMBL" id="CP003587">
    <property type="protein sequence ID" value="AGY56460.1"/>
    <property type="molecule type" value="Genomic_DNA"/>
</dbReference>
<keyword evidence="2" id="KW-0808">Transferase</keyword>
<keyword evidence="2" id="KW-0418">Kinase</keyword>
<organism evidence="2 3">
    <name type="scientific">Gloeobacter kilaueensis (strain ATCC BAA-2537 / CCAP 1431/1 / ULC 316 / JS1)</name>
    <dbReference type="NCBI Taxonomy" id="1183438"/>
    <lineage>
        <taxon>Bacteria</taxon>
        <taxon>Bacillati</taxon>
        <taxon>Cyanobacteriota</taxon>
        <taxon>Cyanophyceae</taxon>
        <taxon>Gloeobacterales</taxon>
        <taxon>Gloeobacteraceae</taxon>
        <taxon>Gloeobacter</taxon>
    </lineage>
</organism>
<dbReference type="GO" id="GO:0016301">
    <property type="term" value="F:kinase activity"/>
    <property type="evidence" value="ECO:0007669"/>
    <property type="project" value="UniProtKB-KW"/>
</dbReference>
<keyword evidence="3" id="KW-1185">Reference proteome</keyword>
<proteinExistence type="predicted"/>
<evidence type="ECO:0000313" key="2">
    <source>
        <dbReference type="EMBL" id="AGY56460.1"/>
    </source>
</evidence>
<accession>U5QFL0</accession>
<dbReference type="eggNOG" id="COG3292">
    <property type="taxonomic scope" value="Bacteria"/>
</dbReference>
<dbReference type="HOGENOM" id="CLU_460622_0_0_3"/>
<gene>
    <name evidence="2" type="ORF">GKIL_0213</name>
</gene>
<reference evidence="2 3" key="1">
    <citation type="journal article" date="2013" name="PLoS ONE">
        <title>Cultivation and Complete Genome Sequencing of Gloeobacter kilaueensis sp. nov., from a Lava Cave in Kilauea Caldera, Hawai'i.</title>
        <authorList>
            <person name="Saw J.H."/>
            <person name="Schatz M."/>
            <person name="Brown M.V."/>
            <person name="Kunkel D.D."/>
            <person name="Foster J.S."/>
            <person name="Shick H."/>
            <person name="Christensen S."/>
            <person name="Hou S."/>
            <person name="Wan X."/>
            <person name="Donachie S.P."/>
        </authorList>
    </citation>
    <scope>NUCLEOTIDE SEQUENCE [LARGE SCALE GENOMIC DNA]</scope>
    <source>
        <strain evidence="3">JS</strain>
    </source>
</reference>
<dbReference type="Proteomes" id="UP000017396">
    <property type="component" value="Chromosome"/>
</dbReference>
<dbReference type="AlphaFoldDB" id="U5QFL0"/>